<evidence type="ECO:0000256" key="2">
    <source>
        <dbReference type="SAM" id="SignalP"/>
    </source>
</evidence>
<evidence type="ECO:0000259" key="3">
    <source>
        <dbReference type="Pfam" id="PF06580"/>
    </source>
</evidence>
<feature type="transmembrane region" description="Helical" evidence="1">
    <location>
        <begin position="225"/>
        <end position="245"/>
    </location>
</feature>
<keyword evidence="1" id="KW-0472">Membrane</keyword>
<protein>
    <recommendedName>
        <fullName evidence="7">Signal transduction histidine kinase internal region domain-containing protein</fullName>
    </recommendedName>
</protein>
<evidence type="ECO:0008006" key="7">
    <source>
        <dbReference type="Google" id="ProtNLM"/>
    </source>
</evidence>
<comment type="caution">
    <text evidence="5">The sequence shown here is derived from an EMBL/GenBank/DDBJ whole genome shotgun (WGS) entry which is preliminary data.</text>
</comment>
<dbReference type="GO" id="GO:0016020">
    <property type="term" value="C:membrane"/>
    <property type="evidence" value="ECO:0007669"/>
    <property type="project" value="InterPro"/>
</dbReference>
<feature type="signal peptide" evidence="2">
    <location>
        <begin position="1"/>
        <end position="23"/>
    </location>
</feature>
<dbReference type="AlphaFoldDB" id="A0A850NAQ9"/>
<sequence length="633" mass="73695">MKKNMLASLSKALLIFCPILLVANNLLGQQQQLESPSKEQLTFKVFPTKDSRMTFEEAYGNLNKFLPKEQIHYKTHPDETYWVMLDFEKLEQSLSKNEKYFLTLNCFDYGHVYYQKNGRVFNEPIGQFNKNTLSNKTSSSIYHCEIPIPENALINNRFLFLQVKRIKFIESINNWTFCLKQSSNQNSYTWNNIKLSIPTFIYMGVGFIMSIAMLIFYIYFGKIEFLLYSLFVLSIIIYLFHGELILPERLQLNNSFIISWLWDTNAIILGILYLMFALFYLNLKKEYPRTYVFIKIGIYAHVLLLITDLFFFAFRYHLGHIYLLQVLRVVSFLITISFLIYLFIYNKNRISTIFLIGGSSYMISIFIYYYINLGSDSDPMLYGNSLVLIIGSILEIIFFAYGLTYKAFNEYLKRIYFEQEAITNENKALRAQINPHFIFNALGSIQHLILKKKNDSALNYLTKFSRMARNALEASVEGTGTLDEEIEMLNDYLELESLRFDNAFSYSVDIDGQLDTSEIEIPFMISQPFVENAIIHGLLPKTSGQKELTITMKEEEGSLKIIIDDTGVGRHRDNETKITYPNQRKSRGLDVTIKRLESWHFGSGKVEIVDKLDNQSKSMGTKVIISIPLEQYQ</sequence>
<evidence type="ECO:0000259" key="4">
    <source>
        <dbReference type="Pfam" id="PF07695"/>
    </source>
</evidence>
<feature type="chain" id="PRO_5032749856" description="Signal transduction histidine kinase internal region domain-containing protein" evidence="2">
    <location>
        <begin position="24"/>
        <end position="633"/>
    </location>
</feature>
<reference evidence="5 6" key="1">
    <citation type="submission" date="2020-01" db="EMBL/GenBank/DDBJ databases">
        <title>Draft Genome Analysis of Muricauda sp. HICW Isolated from coastal seawater of PR China.</title>
        <authorList>
            <person name="Chen M.-X."/>
        </authorList>
    </citation>
    <scope>NUCLEOTIDE SEQUENCE [LARGE SCALE GENOMIC DNA]</scope>
    <source>
        <strain evidence="5 6">HICW</strain>
    </source>
</reference>
<feature type="transmembrane region" description="Helical" evidence="1">
    <location>
        <begin position="292"/>
        <end position="314"/>
    </location>
</feature>
<dbReference type="Gene3D" id="3.30.565.10">
    <property type="entry name" value="Histidine kinase-like ATPase, C-terminal domain"/>
    <property type="match status" value="1"/>
</dbReference>
<dbReference type="InterPro" id="IPR011623">
    <property type="entry name" value="7TMR_DISM_rcpt_extracell_dom1"/>
</dbReference>
<gene>
    <name evidence="5" type="ORF">GUA46_01540</name>
</gene>
<dbReference type="InterPro" id="IPR050640">
    <property type="entry name" value="Bact_2-comp_sensor_kinase"/>
</dbReference>
<dbReference type="EMBL" id="WYET01000001">
    <property type="protein sequence ID" value="NVN17009.1"/>
    <property type="molecule type" value="Genomic_DNA"/>
</dbReference>
<dbReference type="InterPro" id="IPR010559">
    <property type="entry name" value="Sig_transdc_His_kin_internal"/>
</dbReference>
<feature type="transmembrane region" description="Helical" evidence="1">
    <location>
        <begin position="326"/>
        <end position="345"/>
    </location>
</feature>
<dbReference type="PANTHER" id="PTHR34220">
    <property type="entry name" value="SENSOR HISTIDINE KINASE YPDA"/>
    <property type="match status" value="1"/>
</dbReference>
<proteinExistence type="predicted"/>
<feature type="domain" description="7TM-DISM receptor extracellular" evidence="4">
    <location>
        <begin position="200"/>
        <end position="405"/>
    </location>
</feature>
<dbReference type="GO" id="GO:0000155">
    <property type="term" value="F:phosphorelay sensor kinase activity"/>
    <property type="evidence" value="ECO:0007669"/>
    <property type="project" value="InterPro"/>
</dbReference>
<evidence type="ECO:0000256" key="1">
    <source>
        <dbReference type="SAM" id="Phobius"/>
    </source>
</evidence>
<keyword evidence="1" id="KW-1133">Transmembrane helix</keyword>
<name>A0A850NAQ9_9FLAO</name>
<dbReference type="RefSeq" id="WP_176619014.1">
    <property type="nucleotide sequence ID" value="NZ_WYET01000001.1"/>
</dbReference>
<feature type="transmembrane region" description="Helical" evidence="1">
    <location>
        <begin position="383"/>
        <end position="404"/>
    </location>
</feature>
<keyword evidence="2" id="KW-0732">Signal</keyword>
<organism evidence="5 6">
    <name type="scientific">Flagellimonas chongwuensis</name>
    <dbReference type="NCBI Taxonomy" id="2697365"/>
    <lineage>
        <taxon>Bacteria</taxon>
        <taxon>Pseudomonadati</taxon>
        <taxon>Bacteroidota</taxon>
        <taxon>Flavobacteriia</taxon>
        <taxon>Flavobacteriales</taxon>
        <taxon>Flavobacteriaceae</taxon>
        <taxon>Flagellimonas</taxon>
    </lineage>
</organism>
<evidence type="ECO:0000313" key="6">
    <source>
        <dbReference type="Proteomes" id="UP000558089"/>
    </source>
</evidence>
<keyword evidence="1" id="KW-0812">Transmembrane</keyword>
<dbReference type="InterPro" id="IPR036890">
    <property type="entry name" value="HATPase_C_sf"/>
</dbReference>
<evidence type="ECO:0000313" key="5">
    <source>
        <dbReference type="EMBL" id="NVN17009.1"/>
    </source>
</evidence>
<accession>A0A850NAQ9</accession>
<dbReference type="Pfam" id="PF06580">
    <property type="entry name" value="His_kinase"/>
    <property type="match status" value="1"/>
</dbReference>
<dbReference type="Pfam" id="PF07695">
    <property type="entry name" value="7TMR-DISM_7TM"/>
    <property type="match status" value="1"/>
</dbReference>
<feature type="transmembrane region" description="Helical" evidence="1">
    <location>
        <begin position="352"/>
        <end position="371"/>
    </location>
</feature>
<feature type="transmembrane region" description="Helical" evidence="1">
    <location>
        <begin position="200"/>
        <end position="220"/>
    </location>
</feature>
<dbReference type="SUPFAM" id="SSF55874">
    <property type="entry name" value="ATPase domain of HSP90 chaperone/DNA topoisomerase II/histidine kinase"/>
    <property type="match status" value="1"/>
</dbReference>
<keyword evidence="6" id="KW-1185">Reference proteome</keyword>
<feature type="domain" description="Signal transduction histidine kinase internal region" evidence="3">
    <location>
        <begin position="425"/>
        <end position="503"/>
    </location>
</feature>
<dbReference type="Proteomes" id="UP000558089">
    <property type="component" value="Unassembled WGS sequence"/>
</dbReference>
<feature type="transmembrane region" description="Helical" evidence="1">
    <location>
        <begin position="257"/>
        <end position="280"/>
    </location>
</feature>
<dbReference type="PANTHER" id="PTHR34220:SF7">
    <property type="entry name" value="SENSOR HISTIDINE KINASE YPDA"/>
    <property type="match status" value="1"/>
</dbReference>